<evidence type="ECO:0000313" key="3">
    <source>
        <dbReference type="EMBL" id="STP22479.1"/>
    </source>
</evidence>
<dbReference type="Proteomes" id="UP000254181">
    <property type="component" value="Unassembled WGS sequence"/>
</dbReference>
<dbReference type="AlphaFoldDB" id="A0A0J2AH93"/>
<evidence type="ECO:0000313" key="4">
    <source>
        <dbReference type="Proteomes" id="UP000254181"/>
    </source>
</evidence>
<reference evidence="3 4" key="1">
    <citation type="submission" date="2018-06" db="EMBL/GenBank/DDBJ databases">
        <authorList>
            <consortium name="Pathogen Informatics"/>
            <person name="Doyle S."/>
        </authorList>
    </citation>
    <scope>NUCLEOTIDE SEQUENCE [LARGE SCALE GENOMIC DNA]</scope>
    <source>
        <strain evidence="3 4">NCTC9075</strain>
    </source>
</reference>
<name>A0A0J2AH93_ECOLX</name>
<evidence type="ECO:0000256" key="2">
    <source>
        <dbReference type="SAM" id="MobiDB-lite"/>
    </source>
</evidence>
<proteinExistence type="predicted"/>
<evidence type="ECO:0000256" key="1">
    <source>
        <dbReference type="SAM" id="Coils"/>
    </source>
</evidence>
<feature type="compositionally biased region" description="Acidic residues" evidence="2">
    <location>
        <begin position="148"/>
        <end position="164"/>
    </location>
</feature>
<dbReference type="RefSeq" id="WP_000999907.1">
    <property type="nucleotide sequence ID" value="NZ_BAAFKC010000004.1"/>
</dbReference>
<feature type="region of interest" description="Disordered" evidence="2">
    <location>
        <begin position="143"/>
        <end position="173"/>
    </location>
</feature>
<keyword evidence="1" id="KW-0175">Coiled coil</keyword>
<sequence>MNDRYTTNEIAERMGVNDSTVSREWAKRGMPHPKKASKKEIDQWILINIIQPLRNTDVKEQIEKEKLRKISLEADLVEIELNISTEKVLSTDYVTQTLTGYFAALRGVLRSIPASIYVELFESEDADTLRIKLEERIDEKLRELGSYEYEEQPEEDDEDSEPESEINITPTED</sequence>
<dbReference type="EMBL" id="UGEM01000004">
    <property type="protein sequence ID" value="STP22479.1"/>
    <property type="molecule type" value="Genomic_DNA"/>
</dbReference>
<feature type="coiled-coil region" evidence="1">
    <location>
        <begin position="55"/>
        <end position="82"/>
    </location>
</feature>
<protein>
    <submittedName>
        <fullName evidence="3">Phage DNA packaging protein Nu1</fullName>
    </submittedName>
</protein>
<accession>A0A0J2AH93</accession>
<organism evidence="3 4">
    <name type="scientific">Escherichia coli</name>
    <dbReference type="NCBI Taxonomy" id="562"/>
    <lineage>
        <taxon>Bacteria</taxon>
        <taxon>Pseudomonadati</taxon>
        <taxon>Pseudomonadota</taxon>
        <taxon>Gammaproteobacteria</taxon>
        <taxon>Enterobacterales</taxon>
        <taxon>Enterobacteriaceae</taxon>
        <taxon>Escherichia</taxon>
    </lineage>
</organism>
<gene>
    <name evidence="3" type="ORF">NCTC9075_05968</name>
</gene>